<dbReference type="NCBIfam" id="TIGR03830">
    <property type="entry name" value="CxxCG_CxxCG_HTH"/>
    <property type="match status" value="1"/>
</dbReference>
<dbReference type="Gene3D" id="1.10.260.40">
    <property type="entry name" value="lambda repressor-like DNA-binding domains"/>
    <property type="match status" value="1"/>
</dbReference>
<evidence type="ECO:0000256" key="3">
    <source>
        <dbReference type="ARBA" id="ARBA00023163"/>
    </source>
</evidence>
<dbReference type="HOGENOM" id="CLU_115776_1_1_6"/>
<name>B8GT54_THISH</name>
<dbReference type="SUPFAM" id="SSF47413">
    <property type="entry name" value="lambda repressor-like DNA-binding domains"/>
    <property type="match status" value="1"/>
</dbReference>
<dbReference type="Gene3D" id="3.10.20.860">
    <property type="match status" value="1"/>
</dbReference>
<gene>
    <name evidence="5" type="ordered locus">Tgr7_1988</name>
</gene>
<dbReference type="CDD" id="cd00093">
    <property type="entry name" value="HTH_XRE"/>
    <property type="match status" value="1"/>
</dbReference>
<keyword evidence="2" id="KW-0238">DNA-binding</keyword>
<keyword evidence="1" id="KW-0805">Transcription regulation</keyword>
<evidence type="ECO:0000256" key="1">
    <source>
        <dbReference type="ARBA" id="ARBA00023015"/>
    </source>
</evidence>
<dbReference type="SMART" id="SM00530">
    <property type="entry name" value="HTH_XRE"/>
    <property type="match status" value="1"/>
</dbReference>
<dbReference type="PROSITE" id="PS50943">
    <property type="entry name" value="HTH_CROC1"/>
    <property type="match status" value="1"/>
</dbReference>
<evidence type="ECO:0000313" key="5">
    <source>
        <dbReference type="EMBL" id="ACL73069.1"/>
    </source>
</evidence>
<dbReference type="PANTHER" id="PTHR36511:SF4">
    <property type="entry name" value="ANTITOXIN MQSA"/>
    <property type="match status" value="1"/>
</dbReference>
<accession>B8GT54</accession>
<evidence type="ECO:0000256" key="2">
    <source>
        <dbReference type="ARBA" id="ARBA00023125"/>
    </source>
</evidence>
<dbReference type="EMBL" id="CP001339">
    <property type="protein sequence ID" value="ACL73069.1"/>
    <property type="molecule type" value="Genomic_DNA"/>
</dbReference>
<dbReference type="InterPro" id="IPR001387">
    <property type="entry name" value="Cro/C1-type_HTH"/>
</dbReference>
<dbReference type="AlphaFoldDB" id="B8GT54"/>
<dbReference type="eggNOG" id="COG2944">
    <property type="taxonomic scope" value="Bacteria"/>
</dbReference>
<proteinExistence type="predicted"/>
<dbReference type="PANTHER" id="PTHR36511">
    <property type="entry name" value="MERR FAMILY BACTERIAL REGULATORY PROTEIN"/>
    <property type="match status" value="1"/>
</dbReference>
<protein>
    <submittedName>
        <fullName evidence="5">Transcriptional regulator, XRE family</fullName>
    </submittedName>
</protein>
<dbReference type="Pfam" id="PF15731">
    <property type="entry name" value="MqsA_antitoxin"/>
    <property type="match status" value="1"/>
</dbReference>
<organism evidence="5 6">
    <name type="scientific">Thioalkalivibrio sulfidiphilus (strain HL-EbGR7)</name>
    <dbReference type="NCBI Taxonomy" id="396588"/>
    <lineage>
        <taxon>Bacteria</taxon>
        <taxon>Pseudomonadati</taxon>
        <taxon>Pseudomonadota</taxon>
        <taxon>Gammaproteobacteria</taxon>
        <taxon>Chromatiales</taxon>
        <taxon>Ectothiorhodospiraceae</taxon>
        <taxon>Thioalkalivibrio</taxon>
    </lineage>
</organism>
<dbReference type="KEGG" id="tgr:Tgr7_1988"/>
<dbReference type="InterPro" id="IPR052359">
    <property type="entry name" value="HTH-type_reg/antitoxin"/>
</dbReference>
<dbReference type="GO" id="GO:0003677">
    <property type="term" value="F:DNA binding"/>
    <property type="evidence" value="ECO:0007669"/>
    <property type="project" value="UniProtKB-KW"/>
</dbReference>
<dbReference type="Proteomes" id="UP000002383">
    <property type="component" value="Chromosome"/>
</dbReference>
<evidence type="ECO:0000259" key="4">
    <source>
        <dbReference type="PROSITE" id="PS50943"/>
    </source>
</evidence>
<keyword evidence="3" id="KW-0804">Transcription</keyword>
<feature type="domain" description="HTH cro/C1-type" evidence="4">
    <location>
        <begin position="70"/>
        <end position="106"/>
    </location>
</feature>
<sequence>MHCETGSMTEDIRDVVVELDGLSRTVPGIRGMFCDTCKEIEFCDGDSAARYAEVMDALIAERKTALALEVRNLRKKLKLTQRQASMIFGGGINAFSRYERGVTEPSRAVMTLLHVMERHPEIRDELCKEQGL</sequence>
<evidence type="ECO:0000313" key="6">
    <source>
        <dbReference type="Proteomes" id="UP000002383"/>
    </source>
</evidence>
<keyword evidence="6" id="KW-1185">Reference proteome</keyword>
<dbReference type="InterPro" id="IPR010982">
    <property type="entry name" value="Lambda_DNA-bd_dom_sf"/>
</dbReference>
<reference evidence="5 6" key="1">
    <citation type="journal article" date="2011" name="Stand. Genomic Sci.">
        <title>Complete genome sequence of 'Thioalkalivibrio sulfidophilus' HL-EbGr7.</title>
        <authorList>
            <person name="Muyzer G."/>
            <person name="Sorokin D.Y."/>
            <person name="Mavromatis K."/>
            <person name="Lapidus A."/>
            <person name="Clum A."/>
            <person name="Ivanova N."/>
            <person name="Pati A."/>
            <person name="d'Haeseleer P."/>
            <person name="Woyke T."/>
            <person name="Kyrpides N.C."/>
        </authorList>
    </citation>
    <scope>NUCLEOTIDE SEQUENCE [LARGE SCALE GENOMIC DNA]</scope>
    <source>
        <strain evidence="5 6">HL-EbGR7</strain>
    </source>
</reference>
<dbReference type="InterPro" id="IPR032758">
    <property type="entry name" value="MqsA/HigA-2"/>
</dbReference>
<dbReference type="InterPro" id="IPR022452">
    <property type="entry name" value="MqsA"/>
</dbReference>